<dbReference type="PANTHER" id="PTHR46534:SF1">
    <property type="entry name" value="IGGFC-BINDING PROTEIN N-TERMINAL DOMAIN-CONTAINING PROTEIN"/>
    <property type="match status" value="1"/>
</dbReference>
<evidence type="ECO:0000313" key="3">
    <source>
        <dbReference type="EMBL" id="RCN46039.1"/>
    </source>
</evidence>
<feature type="chain" id="PRO_5016562338" description="IgGFc-binding protein N-terminal domain-containing protein" evidence="1">
    <location>
        <begin position="20"/>
        <end position="274"/>
    </location>
</feature>
<evidence type="ECO:0000259" key="2">
    <source>
        <dbReference type="Pfam" id="PF17517"/>
    </source>
</evidence>
<dbReference type="Proteomes" id="UP000252519">
    <property type="component" value="Unassembled WGS sequence"/>
</dbReference>
<name>A0A368GRY3_ANCCA</name>
<sequence>MVMTSHLVLGLIFILGVTAERTTTIRAGLKSELPRYLRLAPSKAVPLSAASVSQGTSFVFSFLNSHLSAKDTSYTEDLSLIITNPMNQDALITINSPYPSFKNVSLTVGGGQWRKVDINPADIQTNYMDQYLQKAVIENKSLFVNSNVSVSLVASNSLTDGGGEDKFVVLPICQLGTEYHVVGDESAHNFQSYQSTNIITVIATKDNTTVQLNYLFRTPTILNRGQQLTIATLYTQTTIAVTSDKPVAVISGSVCGFGYYNPSHCSYEVSSIRD</sequence>
<feature type="signal peptide" evidence="1">
    <location>
        <begin position="1"/>
        <end position="19"/>
    </location>
</feature>
<comment type="caution">
    <text evidence="3">The sequence shown here is derived from an EMBL/GenBank/DDBJ whole genome shotgun (WGS) entry which is preliminary data.</text>
</comment>
<dbReference type="Pfam" id="PF17517">
    <property type="entry name" value="IgGFc_binding"/>
    <property type="match status" value="1"/>
</dbReference>
<keyword evidence="4" id="KW-1185">Reference proteome</keyword>
<reference evidence="3 4" key="1">
    <citation type="submission" date="2014-10" db="EMBL/GenBank/DDBJ databases">
        <title>Draft genome of the hookworm Ancylostoma caninum.</title>
        <authorList>
            <person name="Mitreva M."/>
        </authorList>
    </citation>
    <scope>NUCLEOTIDE SEQUENCE [LARGE SCALE GENOMIC DNA]</scope>
    <source>
        <strain evidence="3 4">Baltimore</strain>
    </source>
</reference>
<dbReference type="InterPro" id="IPR035234">
    <property type="entry name" value="IgGFc-bd_N"/>
</dbReference>
<feature type="domain" description="IgGFc-binding protein N-terminal" evidence="2">
    <location>
        <begin position="165"/>
        <end position="266"/>
    </location>
</feature>
<gene>
    <name evidence="3" type="ORF">ANCCAN_07905</name>
</gene>
<protein>
    <recommendedName>
        <fullName evidence="2">IgGFc-binding protein N-terminal domain-containing protein</fullName>
    </recommendedName>
</protein>
<dbReference type="OrthoDB" id="5822788at2759"/>
<organism evidence="3 4">
    <name type="scientific">Ancylostoma caninum</name>
    <name type="common">Dog hookworm</name>
    <dbReference type="NCBI Taxonomy" id="29170"/>
    <lineage>
        <taxon>Eukaryota</taxon>
        <taxon>Metazoa</taxon>
        <taxon>Ecdysozoa</taxon>
        <taxon>Nematoda</taxon>
        <taxon>Chromadorea</taxon>
        <taxon>Rhabditida</taxon>
        <taxon>Rhabditina</taxon>
        <taxon>Rhabditomorpha</taxon>
        <taxon>Strongyloidea</taxon>
        <taxon>Ancylostomatidae</taxon>
        <taxon>Ancylostomatinae</taxon>
        <taxon>Ancylostoma</taxon>
    </lineage>
</organism>
<dbReference type="EMBL" id="JOJR01000087">
    <property type="protein sequence ID" value="RCN46039.1"/>
    <property type="molecule type" value="Genomic_DNA"/>
</dbReference>
<dbReference type="PANTHER" id="PTHR46534">
    <property type="entry name" value="IGGFC_BINDING DOMAIN-CONTAINING PROTEIN"/>
    <property type="match status" value="1"/>
</dbReference>
<accession>A0A368GRY3</accession>
<keyword evidence="1" id="KW-0732">Signal</keyword>
<evidence type="ECO:0000256" key="1">
    <source>
        <dbReference type="SAM" id="SignalP"/>
    </source>
</evidence>
<proteinExistence type="predicted"/>
<dbReference type="STRING" id="29170.A0A368GRY3"/>
<evidence type="ECO:0000313" key="4">
    <source>
        <dbReference type="Proteomes" id="UP000252519"/>
    </source>
</evidence>
<dbReference type="AlphaFoldDB" id="A0A368GRY3"/>